<sequence>RRLTAMKINGITITAETATYKNFQDIEDGKYSVVVTNVETLMQQDGGFEKLWKKPDFTSRLISLVWDEGHCVSKWAGFRPEYKEVNRLRYLIPRTIPFVIVSATLPPAVLSDVMTVLQVLPNKCTVIRRSNDRPNIHIVVREMQYAMNSFKDLAFLIREGWKPGDPPPLKFLIFFDSIADSIEAAKFLRGRLPLEYRHKIKWFNSEMSTEFKDIESESLKTSKIWGLSCTDSFGMVTSAKPDFCPSYHSLCPNYVVLCSSGPTM</sequence>
<dbReference type="GO" id="GO:0000724">
    <property type="term" value="P:double-strand break repair via homologous recombination"/>
    <property type="evidence" value="ECO:0007669"/>
    <property type="project" value="TreeGrafter"/>
</dbReference>
<organism evidence="7 8">
    <name type="scientific">Mycena alexandri</name>
    <dbReference type="NCBI Taxonomy" id="1745969"/>
    <lineage>
        <taxon>Eukaryota</taxon>
        <taxon>Fungi</taxon>
        <taxon>Dikarya</taxon>
        <taxon>Basidiomycota</taxon>
        <taxon>Agaricomycotina</taxon>
        <taxon>Agaricomycetes</taxon>
        <taxon>Agaricomycetidae</taxon>
        <taxon>Agaricales</taxon>
        <taxon>Marasmiineae</taxon>
        <taxon>Mycenaceae</taxon>
        <taxon>Mycena</taxon>
    </lineage>
</organism>
<evidence type="ECO:0000313" key="8">
    <source>
        <dbReference type="Proteomes" id="UP001218188"/>
    </source>
</evidence>
<name>A0AAD6RYC1_9AGAR</name>
<dbReference type="GO" id="GO:0005694">
    <property type="term" value="C:chromosome"/>
    <property type="evidence" value="ECO:0007669"/>
    <property type="project" value="TreeGrafter"/>
</dbReference>
<evidence type="ECO:0000259" key="6">
    <source>
        <dbReference type="Pfam" id="PF00270"/>
    </source>
</evidence>
<dbReference type="PANTHER" id="PTHR13710:SF105">
    <property type="entry name" value="ATP-DEPENDENT DNA HELICASE Q1"/>
    <property type="match status" value="1"/>
</dbReference>
<reference evidence="7" key="1">
    <citation type="submission" date="2023-03" db="EMBL/GenBank/DDBJ databases">
        <title>Massive genome expansion in bonnet fungi (Mycena s.s.) driven by repeated elements and novel gene families across ecological guilds.</title>
        <authorList>
            <consortium name="Lawrence Berkeley National Laboratory"/>
            <person name="Harder C.B."/>
            <person name="Miyauchi S."/>
            <person name="Viragh M."/>
            <person name="Kuo A."/>
            <person name="Thoen E."/>
            <person name="Andreopoulos B."/>
            <person name="Lu D."/>
            <person name="Skrede I."/>
            <person name="Drula E."/>
            <person name="Henrissat B."/>
            <person name="Morin E."/>
            <person name="Kohler A."/>
            <person name="Barry K."/>
            <person name="LaButti K."/>
            <person name="Morin E."/>
            <person name="Salamov A."/>
            <person name="Lipzen A."/>
            <person name="Mereny Z."/>
            <person name="Hegedus B."/>
            <person name="Baldrian P."/>
            <person name="Stursova M."/>
            <person name="Weitz H."/>
            <person name="Taylor A."/>
            <person name="Grigoriev I.V."/>
            <person name="Nagy L.G."/>
            <person name="Martin F."/>
            <person name="Kauserud H."/>
        </authorList>
    </citation>
    <scope>NUCLEOTIDE SEQUENCE</scope>
    <source>
        <strain evidence="7">CBHHK200</strain>
    </source>
</reference>
<dbReference type="GO" id="GO:0005737">
    <property type="term" value="C:cytoplasm"/>
    <property type="evidence" value="ECO:0007669"/>
    <property type="project" value="TreeGrafter"/>
</dbReference>
<dbReference type="GO" id="GO:0009378">
    <property type="term" value="F:four-way junction helicase activity"/>
    <property type="evidence" value="ECO:0007669"/>
    <property type="project" value="TreeGrafter"/>
</dbReference>
<evidence type="ECO:0000256" key="4">
    <source>
        <dbReference type="ARBA" id="ARBA00034617"/>
    </source>
</evidence>
<dbReference type="Gene3D" id="3.40.50.300">
    <property type="entry name" value="P-loop containing nucleotide triphosphate hydrolases"/>
    <property type="match status" value="2"/>
</dbReference>
<comment type="caution">
    <text evidence="7">The sequence shown here is derived from an EMBL/GenBank/DDBJ whole genome shotgun (WGS) entry which is preliminary data.</text>
</comment>
<dbReference type="Pfam" id="PF00270">
    <property type="entry name" value="DEAD"/>
    <property type="match status" value="1"/>
</dbReference>
<evidence type="ECO:0000256" key="1">
    <source>
        <dbReference type="ARBA" id="ARBA00005446"/>
    </source>
</evidence>
<evidence type="ECO:0000256" key="2">
    <source>
        <dbReference type="ARBA" id="ARBA00023125"/>
    </source>
</evidence>
<dbReference type="EC" id="5.6.2.4" evidence="5"/>
<proteinExistence type="inferred from homology"/>
<keyword evidence="3" id="KW-0413">Isomerase</keyword>
<dbReference type="Proteomes" id="UP001218188">
    <property type="component" value="Unassembled WGS sequence"/>
</dbReference>
<evidence type="ECO:0000313" key="7">
    <source>
        <dbReference type="EMBL" id="KAJ7017638.1"/>
    </source>
</evidence>
<dbReference type="GO" id="GO:0003677">
    <property type="term" value="F:DNA binding"/>
    <property type="evidence" value="ECO:0007669"/>
    <property type="project" value="UniProtKB-KW"/>
</dbReference>
<dbReference type="GO" id="GO:0005524">
    <property type="term" value="F:ATP binding"/>
    <property type="evidence" value="ECO:0007669"/>
    <property type="project" value="InterPro"/>
</dbReference>
<protein>
    <recommendedName>
        <fullName evidence="5">DNA 3'-5' helicase</fullName>
        <ecNumber evidence="5">5.6.2.4</ecNumber>
    </recommendedName>
</protein>
<comment type="catalytic activity">
    <reaction evidence="4">
        <text>Couples ATP hydrolysis with the unwinding of duplex DNA by translocating in the 3'-5' direction.</text>
        <dbReference type="EC" id="5.6.2.4"/>
    </reaction>
</comment>
<dbReference type="InterPro" id="IPR027417">
    <property type="entry name" value="P-loop_NTPase"/>
</dbReference>
<keyword evidence="8" id="KW-1185">Reference proteome</keyword>
<evidence type="ECO:0000256" key="3">
    <source>
        <dbReference type="ARBA" id="ARBA00023235"/>
    </source>
</evidence>
<evidence type="ECO:0000256" key="5">
    <source>
        <dbReference type="ARBA" id="ARBA00034808"/>
    </source>
</evidence>
<accession>A0AAD6RYC1</accession>
<dbReference type="SUPFAM" id="SSF52540">
    <property type="entry name" value="P-loop containing nucleoside triphosphate hydrolases"/>
    <property type="match status" value="1"/>
</dbReference>
<feature type="domain" description="DEAD/DEAH-box helicase" evidence="6">
    <location>
        <begin position="12"/>
        <end position="109"/>
    </location>
</feature>
<dbReference type="InterPro" id="IPR011545">
    <property type="entry name" value="DEAD/DEAH_box_helicase_dom"/>
</dbReference>
<dbReference type="GO" id="GO:0043138">
    <property type="term" value="F:3'-5' DNA helicase activity"/>
    <property type="evidence" value="ECO:0007669"/>
    <property type="project" value="UniProtKB-EC"/>
</dbReference>
<dbReference type="PANTHER" id="PTHR13710">
    <property type="entry name" value="DNA HELICASE RECQ FAMILY MEMBER"/>
    <property type="match status" value="1"/>
</dbReference>
<comment type="similarity">
    <text evidence="1">Belongs to the helicase family. RecQ subfamily.</text>
</comment>
<keyword evidence="2" id="KW-0238">DNA-binding</keyword>
<feature type="non-terminal residue" evidence="7">
    <location>
        <position position="1"/>
    </location>
</feature>
<dbReference type="AlphaFoldDB" id="A0AAD6RYC1"/>
<dbReference type="EMBL" id="JARJCM010000391">
    <property type="protein sequence ID" value="KAJ7017638.1"/>
    <property type="molecule type" value="Genomic_DNA"/>
</dbReference>
<gene>
    <name evidence="7" type="ORF">C8F04DRAFT_978925</name>
</gene>